<keyword evidence="1" id="KW-1133">Transmembrane helix</keyword>
<sequence>MALHTRSNGFYIVLIPILFKLFLNTPCTIALLIICKNFSNLAIKLFAALIALSNFVAMINPVIKPTSRNLKHLSHTDNPIPHQVFEHKLITIYFRFFAK</sequence>
<protein>
    <submittedName>
        <fullName evidence="2">Uncharacterized protein</fullName>
    </submittedName>
</protein>
<evidence type="ECO:0000256" key="1">
    <source>
        <dbReference type="SAM" id="Phobius"/>
    </source>
</evidence>
<keyword evidence="1" id="KW-0812">Transmembrane</keyword>
<keyword evidence="1" id="KW-0472">Membrane</keyword>
<proteinExistence type="predicted"/>
<dbReference type="EMBL" id="DQ139261">
    <property type="protein sequence ID" value="ABA55953.1"/>
    <property type="molecule type" value="Genomic_DNA"/>
</dbReference>
<accession>Q2F9R8</accession>
<evidence type="ECO:0000313" key="2">
    <source>
        <dbReference type="EMBL" id="ABA55953.1"/>
    </source>
</evidence>
<name>Q2F9R8_9VIBR</name>
<feature type="transmembrane region" description="Helical" evidence="1">
    <location>
        <begin position="41"/>
        <end position="63"/>
    </location>
</feature>
<organism evidence="2">
    <name type="scientific">Vibrio sp. DAT722</name>
    <dbReference type="NCBI Taxonomy" id="344879"/>
    <lineage>
        <taxon>Bacteria</taxon>
        <taxon>Pseudomonadati</taxon>
        <taxon>Pseudomonadota</taxon>
        <taxon>Gammaproteobacteria</taxon>
        <taxon>Vibrionales</taxon>
        <taxon>Vibrionaceae</taxon>
        <taxon>Vibrio</taxon>
    </lineage>
</organism>
<reference evidence="2" key="1">
    <citation type="journal article" date="2006" name="BMC Evol. Biol.">
        <title>Recovery and evolutionary analysis of complete integron gene cassette arrays from Vibrio.</title>
        <authorList>
            <person name="Boucher Y."/>
            <person name="Nesbo C.L."/>
            <person name="Joss M.J."/>
            <person name="Robinson A."/>
            <person name="Mabbutt B.C."/>
            <person name="Gillings M.R."/>
            <person name="Doolittle W.F."/>
            <person name="Stokes H.W."/>
        </authorList>
    </citation>
    <scope>NUCLEOTIDE SEQUENCE</scope>
    <source>
        <strain evidence="2">DAT722</strain>
    </source>
</reference>
<dbReference type="AlphaFoldDB" id="Q2F9R8"/>
<feature type="transmembrane region" description="Helical" evidence="1">
    <location>
        <begin position="12"/>
        <end position="34"/>
    </location>
</feature>